<protein>
    <submittedName>
        <fullName evidence="1">Uncharacterized protein</fullName>
    </submittedName>
</protein>
<evidence type="ECO:0000313" key="1">
    <source>
        <dbReference type="EMBL" id="OIS97967.1"/>
    </source>
</evidence>
<name>A0A1J6IBS7_NICAT</name>
<dbReference type="AlphaFoldDB" id="A0A1J6IBS7"/>
<dbReference type="Gramene" id="OIS97967">
    <property type="protein sequence ID" value="OIS97967"/>
    <property type="gene ID" value="A4A49_62496"/>
</dbReference>
<sequence length="497" mass="56807">MEVLDRFSGSANPESWLFRAERYFTYLSFVKKDWFPLSSFYLDGEALKWFNWLFQNKQFFSWTHFKAKFAQHFRQQSAIYSVRCFVGSSHVRFDYINIFPIVSQSAMVSPFPVSSLFPKTSAFEAAYETENSKADHMFDSCYANASFQTKVHTEVLDDTTGSDDGEEENSRDYTIAGVFDKFPQWDTLDFLGFTSQGTVVSNAIVRFDVIEFPFDGTIWFGTIPWLSSYLEDIGGANQNQMSRFGLHKCNWVDTAQERNFPGFLLSKSRESAREQKRQRGLHVLAESYFKQSPHIRMDKATGLLFSLFGLVHKASYVDKWFDTRKVFKVALGRVDMIVAHNGNCIKSCAMYKLLGESIADSFMCSFDDATTQIEEQYIIDQLRSFSSGRALELSALHHALTFTMVLWISETINIGVESLEFVVAITTKHSLGFNSTFSIPCDLVMFDIHKFLNGYCYQLLAGQSKLLCPQLGLGMAQCLEVIPCFLSANNHDQLLHR</sequence>
<proteinExistence type="predicted"/>
<organism evidence="1 2">
    <name type="scientific">Nicotiana attenuata</name>
    <name type="common">Coyote tobacco</name>
    <dbReference type="NCBI Taxonomy" id="49451"/>
    <lineage>
        <taxon>Eukaryota</taxon>
        <taxon>Viridiplantae</taxon>
        <taxon>Streptophyta</taxon>
        <taxon>Embryophyta</taxon>
        <taxon>Tracheophyta</taxon>
        <taxon>Spermatophyta</taxon>
        <taxon>Magnoliopsida</taxon>
        <taxon>eudicotyledons</taxon>
        <taxon>Gunneridae</taxon>
        <taxon>Pentapetalae</taxon>
        <taxon>asterids</taxon>
        <taxon>lamiids</taxon>
        <taxon>Solanales</taxon>
        <taxon>Solanaceae</taxon>
        <taxon>Nicotianoideae</taxon>
        <taxon>Nicotianeae</taxon>
        <taxon>Nicotiana</taxon>
    </lineage>
</organism>
<feature type="non-terminal residue" evidence="1">
    <location>
        <position position="497"/>
    </location>
</feature>
<reference evidence="1" key="1">
    <citation type="submission" date="2016-11" db="EMBL/GenBank/DDBJ databases">
        <title>The genome of Nicotiana attenuata.</title>
        <authorList>
            <person name="Xu S."/>
            <person name="Brockmoeller T."/>
            <person name="Gaquerel E."/>
            <person name="Navarro A."/>
            <person name="Kuhl H."/>
            <person name="Gase K."/>
            <person name="Ling Z."/>
            <person name="Zhou W."/>
            <person name="Kreitzer C."/>
            <person name="Stanke M."/>
            <person name="Tang H."/>
            <person name="Lyons E."/>
            <person name="Pandey P."/>
            <person name="Pandey S.P."/>
            <person name="Timmermann B."/>
            <person name="Baldwin I.T."/>
        </authorList>
    </citation>
    <scope>NUCLEOTIDE SEQUENCE [LARGE SCALE GENOMIC DNA]</scope>
    <source>
        <strain evidence="1">UT</strain>
    </source>
</reference>
<keyword evidence="2" id="KW-1185">Reference proteome</keyword>
<dbReference type="Proteomes" id="UP000187609">
    <property type="component" value="Unassembled WGS sequence"/>
</dbReference>
<comment type="caution">
    <text evidence="1">The sequence shown here is derived from an EMBL/GenBank/DDBJ whole genome shotgun (WGS) entry which is preliminary data.</text>
</comment>
<gene>
    <name evidence="1" type="ORF">A4A49_62496</name>
</gene>
<accession>A0A1J6IBS7</accession>
<dbReference type="EMBL" id="MJEQ01037192">
    <property type="protein sequence ID" value="OIS97967.1"/>
    <property type="molecule type" value="Genomic_DNA"/>
</dbReference>
<evidence type="ECO:0000313" key="2">
    <source>
        <dbReference type="Proteomes" id="UP000187609"/>
    </source>
</evidence>